<evidence type="ECO:0000256" key="8">
    <source>
        <dbReference type="ARBA" id="ARBA00023242"/>
    </source>
</evidence>
<evidence type="ECO:0000256" key="1">
    <source>
        <dbReference type="ARBA" id="ARBA00004123"/>
    </source>
</evidence>
<evidence type="ECO:0000256" key="3">
    <source>
        <dbReference type="ARBA" id="ARBA00022771"/>
    </source>
</evidence>
<feature type="region of interest" description="Disordered" evidence="9">
    <location>
        <begin position="215"/>
        <end position="249"/>
    </location>
</feature>
<keyword evidence="7" id="KW-0804">Transcription</keyword>
<gene>
    <name evidence="11" type="primary">ZN395</name>
</gene>
<feature type="compositionally biased region" description="Polar residues" evidence="9">
    <location>
        <begin position="700"/>
        <end position="712"/>
    </location>
</feature>
<evidence type="ECO:0000256" key="5">
    <source>
        <dbReference type="ARBA" id="ARBA00023015"/>
    </source>
</evidence>
<feature type="compositionally biased region" description="Basic and acidic residues" evidence="9">
    <location>
        <begin position="455"/>
        <end position="467"/>
    </location>
</feature>
<feature type="compositionally biased region" description="Low complexity" evidence="9">
    <location>
        <begin position="329"/>
        <end position="340"/>
    </location>
</feature>
<feature type="compositionally biased region" description="Low complexity" evidence="9">
    <location>
        <begin position="713"/>
        <end position="726"/>
    </location>
</feature>
<sequence>MSTGRRLAKRSIIGTKVCAPGPDGLWYSGVIQDVKTPPTATVTSSSLLATSDSPAVNNNGTNLTADTKYIVRFDFKTQTMEHNLDTSPSSSSKSSVIMEARRTVSAHYISPAQALRRNAMIKEFRESDLIGPGFRSILGIQLQPGQRVFLTHNGRETSGDVIAHDVEKDDVVVKITTIGTEEPIELKKRLEEVRLLESRRSARLADQERDTDFARLADMGGDRRRTTSHSIEVPMSLTPQNNSRKRPQPYTHDCFSGQCGDKEEMEECQAAMILMKLSHSPKNAEKWYGSSPGSSSSSGSSWSSGSSSPPLSDDGHASLNTSAMLNDPSTRIRTTSVSTSDEGIVVDFKEEAPRKKRVSPLEVSTEVQQIGSQFNTNKSKFRCTWKGCKHIEHTPKKIERHIRNVHLGNKKARRSADYDESCSENDHEEEFYYTEIEDEEEDCKTPSPTSPPTLSHRDMARPPHEDPEYQRKIVGNFKQGRVNQQQQLQQNQGQHINNSKTVFHGGTYFATNNSHTNQQMQSNCVSTSPQNHHNYWQSSSVPVVQSAQTAITSVTSNSSQQLHQNQQPQPQQQSQFVKHARSSPRPSQSTAPYPSPTYHHNYSSSPNTCISSNSHGNVISNSCNSQSSSITPNNSGASNMLQQLSHQNITVTAHHTGAHHNQPQPQQQLPAVTITPNYTNQQAQQQQQQQIQHMHGHQQSTQSSAAGTIVTISTAQVHQQSQQQQTSHHHHQQHHSQHTTVATTTKHTPNSPNRRTRGENKKCRKVYGMERRELWCTQCRWKKACTRFGD</sequence>
<dbReference type="EMBL" id="GAKP01015335">
    <property type="protein sequence ID" value="JAC43617.1"/>
    <property type="molecule type" value="Transcribed_RNA"/>
</dbReference>
<name>A0A034VNC1_BACDO</name>
<dbReference type="Pfam" id="PF15997">
    <property type="entry name" value="DUF4772"/>
    <property type="match status" value="1"/>
</dbReference>
<evidence type="ECO:0000256" key="9">
    <source>
        <dbReference type="SAM" id="MobiDB-lite"/>
    </source>
</evidence>
<protein>
    <submittedName>
        <fullName evidence="11">Zinc finger protein 395</fullName>
    </submittedName>
</protein>
<evidence type="ECO:0000256" key="7">
    <source>
        <dbReference type="ARBA" id="ARBA00023163"/>
    </source>
</evidence>
<feature type="region of interest" description="Disordered" evidence="9">
    <location>
        <begin position="436"/>
        <end position="467"/>
    </location>
</feature>
<feature type="compositionally biased region" description="Polar residues" evidence="9">
    <location>
        <begin position="318"/>
        <end position="328"/>
    </location>
</feature>
<reference evidence="11" key="1">
    <citation type="journal article" date="2014" name="BMC Genomics">
        <title>Characterizing the developmental transcriptome of the oriental fruit fly, Bactrocera dorsalis (Diptera: Tephritidae) through comparative genomic analysis with Drosophila melanogaster utilizing modENCODE datasets.</title>
        <authorList>
            <person name="Geib S.M."/>
            <person name="Calla B."/>
            <person name="Hall B."/>
            <person name="Hou S."/>
            <person name="Manoukis N.C."/>
        </authorList>
    </citation>
    <scope>NUCLEOTIDE SEQUENCE</scope>
    <source>
        <strain evidence="11">Punador</strain>
    </source>
</reference>
<dbReference type="GO" id="GO:0006357">
    <property type="term" value="P:regulation of transcription by RNA polymerase II"/>
    <property type="evidence" value="ECO:0007669"/>
    <property type="project" value="TreeGrafter"/>
</dbReference>
<dbReference type="PANTHER" id="PTHR13006">
    <property type="entry name" value="PAPILLOMAVIRUS REGULATORY FACTOR PRF-1"/>
    <property type="match status" value="1"/>
</dbReference>
<dbReference type="GO" id="GO:0000978">
    <property type="term" value="F:RNA polymerase II cis-regulatory region sequence-specific DNA binding"/>
    <property type="evidence" value="ECO:0007669"/>
    <property type="project" value="TreeGrafter"/>
</dbReference>
<evidence type="ECO:0000256" key="4">
    <source>
        <dbReference type="ARBA" id="ARBA00022833"/>
    </source>
</evidence>
<dbReference type="SMART" id="SM01366">
    <property type="entry name" value="c-clamp"/>
    <property type="match status" value="1"/>
</dbReference>
<evidence type="ECO:0000256" key="2">
    <source>
        <dbReference type="ARBA" id="ARBA00022723"/>
    </source>
</evidence>
<dbReference type="PANTHER" id="PTHR13006:SF9">
    <property type="entry name" value="GLUCOSE TRANSPORTER 4 ENHANCER FACTOR, ISOFORM G"/>
    <property type="match status" value="1"/>
</dbReference>
<keyword evidence="2" id="KW-0479">Metal-binding</keyword>
<comment type="subcellular location">
    <subcellularLocation>
        <location evidence="1">Nucleus</location>
    </subcellularLocation>
</comment>
<evidence type="ECO:0000259" key="10">
    <source>
        <dbReference type="Pfam" id="PF15997"/>
    </source>
</evidence>
<keyword evidence="6" id="KW-0238">DNA-binding</keyword>
<feature type="domain" description="DUF4772" evidence="10">
    <location>
        <begin position="5"/>
        <end position="175"/>
    </location>
</feature>
<dbReference type="InterPro" id="IPR052253">
    <property type="entry name" value="CR1/CR2-DNA-binding_regulator"/>
</dbReference>
<organism evidence="11">
    <name type="scientific">Bactrocera dorsalis</name>
    <name type="common">Oriental fruit fly</name>
    <name type="synonym">Dacus dorsalis</name>
    <dbReference type="NCBI Taxonomy" id="27457"/>
    <lineage>
        <taxon>Eukaryota</taxon>
        <taxon>Metazoa</taxon>
        <taxon>Ecdysozoa</taxon>
        <taxon>Arthropoda</taxon>
        <taxon>Hexapoda</taxon>
        <taxon>Insecta</taxon>
        <taxon>Pterygota</taxon>
        <taxon>Neoptera</taxon>
        <taxon>Endopterygota</taxon>
        <taxon>Diptera</taxon>
        <taxon>Brachycera</taxon>
        <taxon>Muscomorpha</taxon>
        <taxon>Tephritoidea</taxon>
        <taxon>Tephritidae</taxon>
        <taxon>Bactrocera</taxon>
        <taxon>Bactrocera</taxon>
    </lineage>
</organism>
<feature type="compositionally biased region" description="Basic and acidic residues" evidence="9">
    <location>
        <begin position="215"/>
        <end position="225"/>
    </location>
</feature>
<keyword evidence="4" id="KW-0862">Zinc</keyword>
<feature type="compositionally biased region" description="Low complexity" evidence="9">
    <location>
        <begin position="289"/>
        <end position="312"/>
    </location>
</feature>
<accession>A0A034VNC1</accession>
<feature type="region of interest" description="Disordered" evidence="9">
    <location>
        <begin position="283"/>
        <end position="340"/>
    </location>
</feature>
<feature type="region of interest" description="Disordered" evidence="9">
    <location>
        <begin position="519"/>
        <end position="604"/>
    </location>
</feature>
<feature type="compositionally biased region" description="Low complexity" evidence="9">
    <location>
        <begin position="537"/>
        <end position="548"/>
    </location>
</feature>
<dbReference type="GO" id="GO:0008270">
    <property type="term" value="F:zinc ion binding"/>
    <property type="evidence" value="ECO:0007669"/>
    <property type="project" value="UniProtKB-KW"/>
</dbReference>
<dbReference type="InterPro" id="IPR031940">
    <property type="entry name" value="DUF4772"/>
</dbReference>
<evidence type="ECO:0000313" key="11">
    <source>
        <dbReference type="EMBL" id="JAC43617.1"/>
    </source>
</evidence>
<keyword evidence="5" id="KW-0805">Transcription regulation</keyword>
<feature type="compositionally biased region" description="Polar residues" evidence="9">
    <location>
        <begin position="519"/>
        <end position="536"/>
    </location>
</feature>
<proteinExistence type="predicted"/>
<keyword evidence="3" id="KW-0863">Zinc-finger</keyword>
<feature type="compositionally biased region" description="Low complexity" evidence="9">
    <location>
        <begin position="556"/>
        <end position="575"/>
    </location>
</feature>
<feature type="compositionally biased region" description="Low complexity" evidence="9">
    <location>
        <begin position="681"/>
        <end position="699"/>
    </location>
</feature>
<feature type="compositionally biased region" description="Basic residues" evidence="9">
    <location>
        <begin position="727"/>
        <end position="737"/>
    </location>
</feature>
<dbReference type="GO" id="GO:0003700">
    <property type="term" value="F:DNA-binding transcription factor activity"/>
    <property type="evidence" value="ECO:0007669"/>
    <property type="project" value="TreeGrafter"/>
</dbReference>
<feature type="region of interest" description="Disordered" evidence="9">
    <location>
        <begin position="679"/>
        <end position="762"/>
    </location>
</feature>
<dbReference type="AlphaFoldDB" id="A0A034VNC1"/>
<evidence type="ECO:0000256" key="6">
    <source>
        <dbReference type="ARBA" id="ARBA00023125"/>
    </source>
</evidence>
<keyword evidence="8" id="KW-0539">Nucleus</keyword>
<dbReference type="OrthoDB" id="5950721at2759"/>
<dbReference type="GO" id="GO:0005634">
    <property type="term" value="C:nucleus"/>
    <property type="evidence" value="ECO:0007669"/>
    <property type="project" value="UniProtKB-SubCell"/>
</dbReference>